<dbReference type="GO" id="GO:0000407">
    <property type="term" value="C:phagophore assembly site"/>
    <property type="evidence" value="ECO:0007669"/>
    <property type="project" value="TreeGrafter"/>
</dbReference>
<accession>A0A8H4J615</accession>
<feature type="domain" description="Autophagy-related protein 13 N-terminal" evidence="6">
    <location>
        <begin position="85"/>
        <end position="323"/>
    </location>
</feature>
<feature type="compositionally biased region" description="Low complexity" evidence="5">
    <location>
        <begin position="449"/>
        <end position="467"/>
    </location>
</feature>
<evidence type="ECO:0000256" key="2">
    <source>
        <dbReference type="ARBA" id="ARBA00013801"/>
    </source>
</evidence>
<protein>
    <recommendedName>
        <fullName evidence="2 4">Autophagy-related protein 13</fullName>
    </recommendedName>
</protein>
<dbReference type="GO" id="GO:0000423">
    <property type="term" value="P:mitophagy"/>
    <property type="evidence" value="ECO:0007669"/>
    <property type="project" value="TreeGrafter"/>
</dbReference>
<feature type="compositionally biased region" description="Polar residues" evidence="5">
    <location>
        <begin position="374"/>
        <end position="390"/>
    </location>
</feature>
<evidence type="ECO:0000256" key="3">
    <source>
        <dbReference type="ARBA" id="ARBA00023006"/>
    </source>
</evidence>
<evidence type="ECO:0000256" key="5">
    <source>
        <dbReference type="SAM" id="MobiDB-lite"/>
    </source>
</evidence>
<dbReference type="GO" id="GO:0034497">
    <property type="term" value="P:protein localization to phagophore assembly site"/>
    <property type="evidence" value="ECO:0007669"/>
    <property type="project" value="TreeGrafter"/>
</dbReference>
<dbReference type="Pfam" id="PF10033">
    <property type="entry name" value="ATG13"/>
    <property type="match status" value="1"/>
</dbReference>
<organism evidence="7 8">
    <name type="scientific">Botryosphaeria dothidea</name>
    <dbReference type="NCBI Taxonomy" id="55169"/>
    <lineage>
        <taxon>Eukaryota</taxon>
        <taxon>Fungi</taxon>
        <taxon>Dikarya</taxon>
        <taxon>Ascomycota</taxon>
        <taxon>Pezizomycotina</taxon>
        <taxon>Dothideomycetes</taxon>
        <taxon>Dothideomycetes incertae sedis</taxon>
        <taxon>Botryosphaeriales</taxon>
        <taxon>Botryosphaeriaceae</taxon>
        <taxon>Botryosphaeria</taxon>
    </lineage>
</organism>
<keyword evidence="8" id="KW-1185">Reference proteome</keyword>
<dbReference type="Gene3D" id="3.30.900.10">
    <property type="entry name" value="HORMA domain"/>
    <property type="match status" value="1"/>
</dbReference>
<dbReference type="GO" id="GO:1990316">
    <property type="term" value="C:Atg1/ULK1 kinase complex"/>
    <property type="evidence" value="ECO:0007669"/>
    <property type="project" value="InterPro"/>
</dbReference>
<keyword evidence="3 4" id="KW-0072">Autophagy</keyword>
<evidence type="ECO:0000259" key="6">
    <source>
        <dbReference type="Pfam" id="PF10033"/>
    </source>
</evidence>
<feature type="compositionally biased region" description="Low complexity" evidence="5">
    <location>
        <begin position="9"/>
        <end position="29"/>
    </location>
</feature>
<dbReference type="OrthoDB" id="70161at2759"/>
<dbReference type="Proteomes" id="UP000572817">
    <property type="component" value="Unassembled WGS sequence"/>
</dbReference>
<feature type="region of interest" description="Disordered" evidence="5">
    <location>
        <begin position="654"/>
        <end position="753"/>
    </location>
</feature>
<feature type="region of interest" description="Disordered" evidence="5">
    <location>
        <begin position="790"/>
        <end position="931"/>
    </location>
</feature>
<feature type="region of interest" description="Disordered" evidence="5">
    <location>
        <begin position="1"/>
        <end position="70"/>
    </location>
</feature>
<feature type="compositionally biased region" description="Basic and acidic residues" evidence="5">
    <location>
        <begin position="910"/>
        <end position="920"/>
    </location>
</feature>
<feature type="compositionally biased region" description="Basic and acidic residues" evidence="5">
    <location>
        <begin position="582"/>
        <end position="605"/>
    </location>
</feature>
<evidence type="ECO:0000256" key="1">
    <source>
        <dbReference type="ARBA" id="ARBA00005246"/>
    </source>
</evidence>
<proteinExistence type="inferred from homology"/>
<comment type="similarity">
    <text evidence="1 4">Belongs to the ATG13 family. Fungi subfamily.</text>
</comment>
<feature type="compositionally biased region" description="Low complexity" evidence="5">
    <location>
        <begin position="38"/>
        <end position="51"/>
    </location>
</feature>
<feature type="compositionally biased region" description="Polar residues" evidence="5">
    <location>
        <begin position="682"/>
        <end position="693"/>
    </location>
</feature>
<feature type="compositionally biased region" description="Basic and acidic residues" evidence="5">
    <location>
        <begin position="848"/>
        <end position="860"/>
    </location>
</feature>
<feature type="compositionally biased region" description="Low complexity" evidence="5">
    <location>
        <begin position="823"/>
        <end position="832"/>
    </location>
</feature>
<dbReference type="AlphaFoldDB" id="A0A8H4J615"/>
<gene>
    <name evidence="7" type="ORF">GTA08_BOTSDO12019</name>
</gene>
<evidence type="ECO:0000313" key="8">
    <source>
        <dbReference type="Proteomes" id="UP000572817"/>
    </source>
</evidence>
<dbReference type="GO" id="GO:0034727">
    <property type="term" value="P:piecemeal microautophagy of the nucleus"/>
    <property type="evidence" value="ECO:0007669"/>
    <property type="project" value="TreeGrafter"/>
</dbReference>
<feature type="compositionally biased region" description="Low complexity" evidence="5">
    <location>
        <begin position="549"/>
        <end position="559"/>
    </location>
</feature>
<dbReference type="PANTHER" id="PTHR13430:SF4">
    <property type="entry name" value="AUTOPHAGY-RELATED PROTEIN 13"/>
    <property type="match status" value="1"/>
</dbReference>
<sequence>MHQHPRPSPRAASSANSPRTNPTRTNNPREMAHIRSESASTATSYATARSDTGSDYMDKASDGGEQDYYGGTEEERTVKKLNQVIMQFFKKATLTVLSARTKLPKAFSARGELRQSKWFSLLLDETDVYNEDLREWTATDLVNSPPPPLCIEIYLDTKDLTDGEALAIVDEHGKLWDVTEALCGSTPMTTRPSSRSGRPTQVVLERWTIEVTENQKMDPDANRMLPLVYKNGIPLFRSLYTYTRFLPAWKYYRHTAKQPVTQPSLPLRYRISNGMFKSPRRDTLDLPLYPAADSVAQAHHFESVKSPIGLLSIQVQYRNNTDFRVEKSESVLSSHFMGMDDYSFSPSYPERVPGSLPTGRHNPPDRQGRGETYGSLSTFHQAGATGTSPMSALRNAKDMGSPESPPQKIPPNHRTATGSKSSLRGADASPASPRRTSVSFQPANPFKAGSLSSSPVPGVYSPGTSVGRTGSGHAPLGHTRNRSSLNALPQAALRTPSGHSLPNETAIASSASSSPKPAPISRYSSSFGNRRNRFSVGGGSSKVEDDNNSSGKGSASSSAQRLEGGSSGSVQTDEENISDFLKLLEQKKDLKSLNRTDSASRDASMRRTTAALSKYQRMRESNAALSDSISSSLHLHRSSSSSSRHLSNVPGMIAGASVSTSSSPGKPISPHTPHTPAIPSRLSANSIIDYSEQTRSRSPRNRRLDEESGTGDTGSDSTTREREGTNAIDIPTSPRPWAYVRRSSSVSQQHRNTLDDDNELFGLRSASLPTDDRPDLSLSELLHAGVQEPATPADAEAAEQGESSIPDTEASPQTELTGHTRTRSAGAARTATPSLAYRTRIQQSGPSDGRRSAASERGDSDSGIVSGRSSRAGSRFSFSSRPLSVAANLDDDEPLLFTMSELGTHQAGRRSVDEVRESASKRRGGSPWRGA</sequence>
<dbReference type="InterPro" id="IPR036570">
    <property type="entry name" value="HORMA_dom_sf"/>
</dbReference>
<feature type="region of interest" description="Disordered" evidence="5">
    <location>
        <begin position="347"/>
        <end position="607"/>
    </location>
</feature>
<name>A0A8H4J615_9PEZI</name>
<dbReference type="InterPro" id="IPR040182">
    <property type="entry name" value="ATG13"/>
</dbReference>
<feature type="compositionally biased region" description="Low complexity" evidence="5">
    <location>
        <begin position="866"/>
        <end position="881"/>
    </location>
</feature>
<reference evidence="7" key="1">
    <citation type="submission" date="2020-04" db="EMBL/GenBank/DDBJ databases">
        <title>Genome Assembly and Annotation of Botryosphaeria dothidea sdau 11-99, a Latent Pathogen of Apple Fruit Ring Rot in China.</title>
        <authorList>
            <person name="Yu C."/>
            <person name="Diao Y."/>
            <person name="Lu Q."/>
            <person name="Zhao J."/>
            <person name="Cui S."/>
            <person name="Peng C."/>
            <person name="He B."/>
            <person name="Liu H."/>
        </authorList>
    </citation>
    <scope>NUCLEOTIDE SEQUENCE [LARGE SCALE GENOMIC DNA]</scope>
    <source>
        <strain evidence="7">Sdau11-99</strain>
    </source>
</reference>
<feature type="compositionally biased region" description="Low complexity" evidence="5">
    <location>
        <begin position="506"/>
        <end position="529"/>
    </location>
</feature>
<dbReference type="InterPro" id="IPR018731">
    <property type="entry name" value="Atg13_N"/>
</dbReference>
<evidence type="ECO:0000313" key="7">
    <source>
        <dbReference type="EMBL" id="KAF4312589.1"/>
    </source>
</evidence>
<feature type="compositionally biased region" description="Polar residues" evidence="5">
    <location>
        <begin position="801"/>
        <end position="819"/>
    </location>
</feature>
<comment type="caution">
    <text evidence="7">The sequence shown here is derived from an EMBL/GenBank/DDBJ whole genome shotgun (WGS) entry which is preliminary data.</text>
</comment>
<feature type="compositionally biased region" description="Low complexity" evidence="5">
    <location>
        <begin position="740"/>
        <end position="749"/>
    </location>
</feature>
<dbReference type="Gene3D" id="6.10.140.1900">
    <property type="match status" value="1"/>
</dbReference>
<dbReference type="EMBL" id="WWBZ02000002">
    <property type="protein sequence ID" value="KAF4312589.1"/>
    <property type="molecule type" value="Genomic_DNA"/>
</dbReference>
<dbReference type="GO" id="GO:0005829">
    <property type="term" value="C:cytosol"/>
    <property type="evidence" value="ECO:0007669"/>
    <property type="project" value="TreeGrafter"/>
</dbReference>
<evidence type="ECO:0000256" key="4">
    <source>
        <dbReference type="RuleBase" id="RU361214"/>
    </source>
</evidence>
<dbReference type="PANTHER" id="PTHR13430">
    <property type="match status" value="1"/>
</dbReference>